<dbReference type="Pfam" id="PF00856">
    <property type="entry name" value="SET"/>
    <property type="match status" value="1"/>
</dbReference>
<dbReference type="PANTHER" id="PTHR13271">
    <property type="entry name" value="UNCHARACTERIZED PUTATIVE METHYLTRANSFERASE"/>
    <property type="match status" value="1"/>
</dbReference>
<dbReference type="Gene3D" id="3.90.1410.10">
    <property type="entry name" value="set domain protein methyltransferase, domain 1"/>
    <property type="match status" value="1"/>
</dbReference>
<dbReference type="AlphaFoldDB" id="A0A9Q9APX5"/>
<proteinExistence type="predicted"/>
<evidence type="ECO:0000259" key="2">
    <source>
        <dbReference type="PROSITE" id="PS50280"/>
    </source>
</evidence>
<sequence length="399" mass="45345">MAPAKKRRRTSANPEEEEDKHSLFTQWSKDRGVQIDHVKPSIIPGRGVGLVTTTKIKQDTQLIFVPEKAMFKPAKLSSTSPQPSPQAHLAMSIMSACLDSSSQYHTWRETWPTPRDFQSSMPLFWPANLTAHLPPSILQPLDRMREDYETDWKYVHSVHAVWEEEYFKYYWAIVNSRSFHFKPPGAKPGFMVLCPFVDYMNHGPSGTGVKVRQTAKGYEVVADRDYEPGVEILATYGAHPNDKLLVHYGFVNSSSAEEPSDDDIRLDYIILPKLSETTKSQLQDVGYLGAYALLPPSSQRSKAEICFKTQVAIRAELLTANEWEYFMLNGEDMTTDQSGKVTEWLRPLLEEYRGQAKDKLGELGMIEVEVESTEAGAVFWLKTRWKQVEDALEAFLQSA</sequence>
<feature type="domain" description="SET" evidence="2">
    <location>
        <begin position="36"/>
        <end position="237"/>
    </location>
</feature>
<name>A0A9Q9APX5_9PEZI</name>
<evidence type="ECO:0000313" key="4">
    <source>
        <dbReference type="Proteomes" id="UP001056384"/>
    </source>
</evidence>
<dbReference type="InterPro" id="IPR046341">
    <property type="entry name" value="SET_dom_sf"/>
</dbReference>
<reference evidence="3" key="1">
    <citation type="submission" date="2022-06" db="EMBL/GenBank/DDBJ databases">
        <title>Complete genome sequences of two strains of the flax pathogen Septoria linicola.</title>
        <authorList>
            <person name="Lapalu N."/>
            <person name="Simon A."/>
            <person name="Demenou B."/>
            <person name="Paumier D."/>
            <person name="Guillot M.-P."/>
            <person name="Gout L."/>
            <person name="Valade R."/>
        </authorList>
    </citation>
    <scope>NUCLEOTIDE SEQUENCE</scope>
    <source>
        <strain evidence="3">SE15195</strain>
    </source>
</reference>
<dbReference type="PANTHER" id="PTHR13271:SF137">
    <property type="entry name" value="SET DOMAIN-CONTAINING PROTEIN"/>
    <property type="match status" value="1"/>
</dbReference>
<dbReference type="InterPro" id="IPR001214">
    <property type="entry name" value="SET_dom"/>
</dbReference>
<dbReference type="SUPFAM" id="SSF82199">
    <property type="entry name" value="SET domain"/>
    <property type="match status" value="1"/>
</dbReference>
<feature type="region of interest" description="Disordered" evidence="1">
    <location>
        <begin position="1"/>
        <end position="22"/>
    </location>
</feature>
<evidence type="ECO:0000256" key="1">
    <source>
        <dbReference type="SAM" id="MobiDB-lite"/>
    </source>
</evidence>
<evidence type="ECO:0000313" key="3">
    <source>
        <dbReference type="EMBL" id="USW50963.1"/>
    </source>
</evidence>
<dbReference type="GO" id="GO:0016279">
    <property type="term" value="F:protein-lysine N-methyltransferase activity"/>
    <property type="evidence" value="ECO:0007669"/>
    <property type="project" value="TreeGrafter"/>
</dbReference>
<organism evidence="3 4">
    <name type="scientific">Septoria linicola</name>
    <dbReference type="NCBI Taxonomy" id="215465"/>
    <lineage>
        <taxon>Eukaryota</taxon>
        <taxon>Fungi</taxon>
        <taxon>Dikarya</taxon>
        <taxon>Ascomycota</taxon>
        <taxon>Pezizomycotina</taxon>
        <taxon>Dothideomycetes</taxon>
        <taxon>Dothideomycetidae</taxon>
        <taxon>Mycosphaerellales</taxon>
        <taxon>Mycosphaerellaceae</taxon>
        <taxon>Septoria</taxon>
    </lineage>
</organism>
<dbReference type="Proteomes" id="UP001056384">
    <property type="component" value="Chromosome 3"/>
</dbReference>
<dbReference type="InterPro" id="IPR050600">
    <property type="entry name" value="SETD3_SETD6_MTase"/>
</dbReference>
<dbReference type="EMBL" id="CP099420">
    <property type="protein sequence ID" value="USW50963.1"/>
    <property type="molecule type" value="Genomic_DNA"/>
</dbReference>
<gene>
    <name evidence="3" type="ORF">Slin15195_G042820</name>
</gene>
<feature type="compositionally biased region" description="Basic residues" evidence="1">
    <location>
        <begin position="1"/>
        <end position="10"/>
    </location>
</feature>
<accession>A0A9Q9APX5</accession>
<dbReference type="PROSITE" id="PS50280">
    <property type="entry name" value="SET"/>
    <property type="match status" value="1"/>
</dbReference>
<protein>
    <submittedName>
        <fullName evidence="3">SET domain-containing protein</fullName>
    </submittedName>
</protein>
<dbReference type="OrthoDB" id="341421at2759"/>
<keyword evidence="4" id="KW-1185">Reference proteome</keyword>